<dbReference type="AlphaFoldDB" id="A0AAV7Y4I5"/>
<dbReference type="InterPro" id="IPR011989">
    <property type="entry name" value="ARM-like"/>
</dbReference>
<reference evidence="1" key="1">
    <citation type="submission" date="2022-08" db="EMBL/GenBank/DDBJ databases">
        <title>Novel sulphate-reducing endosymbionts in the free-living metamonad Anaeramoeba.</title>
        <authorList>
            <person name="Jerlstrom-Hultqvist J."/>
            <person name="Cepicka I."/>
            <person name="Gallot-Lavallee L."/>
            <person name="Salas-Leiva D."/>
            <person name="Curtis B.A."/>
            <person name="Zahonova K."/>
            <person name="Pipaliya S."/>
            <person name="Dacks J."/>
            <person name="Roger A.J."/>
        </authorList>
    </citation>
    <scope>NUCLEOTIDE SEQUENCE</scope>
    <source>
        <strain evidence="1">Busselton2</strain>
    </source>
</reference>
<evidence type="ECO:0000313" key="2">
    <source>
        <dbReference type="Proteomes" id="UP001146793"/>
    </source>
</evidence>
<protein>
    <submittedName>
        <fullName evidence="1">Uncharacterized protein</fullName>
    </submittedName>
</protein>
<sequence>MPNIFEIRKKPCKINTDEKYFDESTVILLGDVNIAVKNSVIKEKTLMLGNLIEIVKNLSNSFPMYIEESLKSILPLLKFYFDTHISLLAAFDLPLLIKSASNCLKNYEKGNEN</sequence>
<dbReference type="Proteomes" id="UP001146793">
    <property type="component" value="Unassembled WGS sequence"/>
</dbReference>
<evidence type="ECO:0000313" key="1">
    <source>
        <dbReference type="EMBL" id="KAJ3423427.1"/>
    </source>
</evidence>
<dbReference type="EMBL" id="JANTQA010000076">
    <property type="protein sequence ID" value="KAJ3423427.1"/>
    <property type="molecule type" value="Genomic_DNA"/>
</dbReference>
<proteinExistence type="predicted"/>
<accession>A0AAV7Y4I5</accession>
<name>A0AAV7Y4I5_9EUKA</name>
<dbReference type="Gene3D" id="1.25.10.10">
    <property type="entry name" value="Leucine-rich Repeat Variant"/>
    <property type="match status" value="1"/>
</dbReference>
<organism evidence="1 2">
    <name type="scientific">Anaeramoeba flamelloides</name>
    <dbReference type="NCBI Taxonomy" id="1746091"/>
    <lineage>
        <taxon>Eukaryota</taxon>
        <taxon>Metamonada</taxon>
        <taxon>Anaeramoebidae</taxon>
        <taxon>Anaeramoeba</taxon>
    </lineage>
</organism>
<comment type="caution">
    <text evidence="1">The sequence shown here is derived from an EMBL/GenBank/DDBJ whole genome shotgun (WGS) entry which is preliminary data.</text>
</comment>
<gene>
    <name evidence="1" type="ORF">M0812_29956</name>
</gene>